<evidence type="ECO:0000256" key="9">
    <source>
        <dbReference type="ARBA" id="ARBA00022898"/>
    </source>
</evidence>
<dbReference type="InterPro" id="IPR015421">
    <property type="entry name" value="PyrdxlP-dep_Trfase_major"/>
</dbReference>
<evidence type="ECO:0000256" key="1">
    <source>
        <dbReference type="ARBA" id="ARBA00001933"/>
    </source>
</evidence>
<evidence type="ECO:0000313" key="12">
    <source>
        <dbReference type="EMBL" id="SDF68878.1"/>
    </source>
</evidence>
<keyword evidence="13" id="KW-1185">Reference proteome</keyword>
<dbReference type="InterPro" id="IPR010970">
    <property type="entry name" value="Cys_dSase_SufS"/>
</dbReference>
<evidence type="ECO:0000256" key="7">
    <source>
        <dbReference type="ARBA" id="ARBA00021850"/>
    </source>
</evidence>
<dbReference type="InterPro" id="IPR015422">
    <property type="entry name" value="PyrdxlP-dep_Trfase_small"/>
</dbReference>
<reference evidence="12 13" key="1">
    <citation type="submission" date="2016-10" db="EMBL/GenBank/DDBJ databases">
        <authorList>
            <person name="de Groot N.N."/>
        </authorList>
    </citation>
    <scope>NUCLEOTIDE SEQUENCE [LARGE SCALE GENOMIC DNA]</scope>
    <source>
        <strain evidence="12 13">DSM 25584</strain>
    </source>
</reference>
<comment type="similarity">
    <text evidence="4">Belongs to the class-V pyridoxal-phosphate-dependent aminotransferase family. Csd subfamily.</text>
</comment>
<dbReference type="PANTHER" id="PTHR43586:SF8">
    <property type="entry name" value="CYSTEINE DESULFURASE 1, CHLOROPLASTIC"/>
    <property type="match status" value="1"/>
</dbReference>
<dbReference type="InterPro" id="IPR016454">
    <property type="entry name" value="Cysteine_dSase"/>
</dbReference>
<dbReference type="InterPro" id="IPR015424">
    <property type="entry name" value="PyrdxlP-dep_Trfase"/>
</dbReference>
<dbReference type="EMBL" id="FNCE01000002">
    <property type="protein sequence ID" value="SDF68878.1"/>
    <property type="molecule type" value="Genomic_DNA"/>
</dbReference>
<dbReference type="EC" id="2.8.1.7" evidence="5"/>
<evidence type="ECO:0000313" key="13">
    <source>
        <dbReference type="Proteomes" id="UP000199415"/>
    </source>
</evidence>
<dbReference type="Gene3D" id="3.90.1150.10">
    <property type="entry name" value="Aspartate Aminotransferase, domain 1"/>
    <property type="match status" value="1"/>
</dbReference>
<comment type="function">
    <text evidence="2">Catalyzes the removal of elemental sulfur and selenium atoms from L-cysteine, L-cystine, L-selenocysteine, and L-selenocystine to produce L-alanine.</text>
</comment>
<dbReference type="CDD" id="cd06453">
    <property type="entry name" value="SufS_like"/>
    <property type="match status" value="1"/>
</dbReference>
<organism evidence="12 13">
    <name type="scientific">Limimonas halophila</name>
    <dbReference type="NCBI Taxonomy" id="1082479"/>
    <lineage>
        <taxon>Bacteria</taxon>
        <taxon>Pseudomonadati</taxon>
        <taxon>Pseudomonadota</taxon>
        <taxon>Alphaproteobacteria</taxon>
        <taxon>Rhodospirillales</taxon>
        <taxon>Rhodovibrionaceae</taxon>
        <taxon>Limimonas</taxon>
    </lineage>
</organism>
<name>A0A1G7N498_9PROT</name>
<dbReference type="STRING" id="1082479.SAMN05216241_10218"/>
<dbReference type="SUPFAM" id="SSF53383">
    <property type="entry name" value="PLP-dependent transferases"/>
    <property type="match status" value="1"/>
</dbReference>
<accession>A0A1G7N498</accession>
<protein>
    <recommendedName>
        <fullName evidence="6">Cysteine desulfurase</fullName>
        <ecNumber evidence="5">2.8.1.7</ecNumber>
    </recommendedName>
    <alternativeName>
        <fullName evidence="7">Probable cysteine desulfurase</fullName>
    </alternativeName>
</protein>
<dbReference type="GO" id="GO:0030170">
    <property type="term" value="F:pyridoxal phosphate binding"/>
    <property type="evidence" value="ECO:0007669"/>
    <property type="project" value="InterPro"/>
</dbReference>
<evidence type="ECO:0000256" key="10">
    <source>
        <dbReference type="ARBA" id="ARBA00050776"/>
    </source>
</evidence>
<dbReference type="NCBIfam" id="TIGR01979">
    <property type="entry name" value="sufS"/>
    <property type="match status" value="1"/>
</dbReference>
<comment type="catalytic activity">
    <reaction evidence="10">
        <text>(sulfur carrier)-H + L-cysteine = (sulfur carrier)-SH + L-alanine</text>
        <dbReference type="Rhea" id="RHEA:43892"/>
        <dbReference type="Rhea" id="RHEA-COMP:14737"/>
        <dbReference type="Rhea" id="RHEA-COMP:14739"/>
        <dbReference type="ChEBI" id="CHEBI:29917"/>
        <dbReference type="ChEBI" id="CHEBI:35235"/>
        <dbReference type="ChEBI" id="CHEBI:57972"/>
        <dbReference type="ChEBI" id="CHEBI:64428"/>
        <dbReference type="EC" id="2.8.1.7"/>
    </reaction>
</comment>
<evidence type="ECO:0000256" key="3">
    <source>
        <dbReference type="ARBA" id="ARBA00003120"/>
    </source>
</evidence>
<dbReference type="Gene3D" id="3.40.640.10">
    <property type="entry name" value="Type I PLP-dependent aspartate aminotransferase-like (Major domain)"/>
    <property type="match status" value="1"/>
</dbReference>
<dbReference type="InterPro" id="IPR000192">
    <property type="entry name" value="Aminotrans_V_dom"/>
</dbReference>
<evidence type="ECO:0000256" key="4">
    <source>
        <dbReference type="ARBA" id="ARBA00010447"/>
    </source>
</evidence>
<sequence>MSAMSEASDTLARHGETGAVGLDVARVRADFPVLHQRVHGKPLAYLDNAASSQKPKPVVDAMTAVYEQYYSNVHRGVHQLSQRSTDAFEAARNKVAGFINAARSEEIVFTRGATEALNLVASSYGRRFCQEGDEVVLTHLEHHSNIVPWQLLRDEKGVQLKVAPIGDDGSVTAQDVIDLIGPRTKIVAISQVSNALGTVVPVQEIAAAAHAQGAVVVVDGCQAVPHQPVDVQALGADFYAFSGHKMYGPTGIGALYGRYDLLTEMPPYQGGGEMIASVTFEQSTWKKPPHKFEAGTPAIVEVIGLGAAVDYLAELGMANVAAHEAELLAYATQRLDAIEGLRIHGRAPEKAGILSFTMDQAHAHDVGTIVDRAGVAIRAGHHCAQPAMERFGISSTVRASLGIYNTHEEIDQLADALGVVKEIFG</sequence>
<dbReference type="GO" id="GO:0031071">
    <property type="term" value="F:cysteine desulfurase activity"/>
    <property type="evidence" value="ECO:0007669"/>
    <property type="project" value="UniProtKB-EC"/>
</dbReference>
<dbReference type="GO" id="GO:0016829">
    <property type="term" value="F:lyase activity"/>
    <property type="evidence" value="ECO:0007669"/>
    <property type="project" value="UniProtKB-KW"/>
</dbReference>
<evidence type="ECO:0000256" key="2">
    <source>
        <dbReference type="ARBA" id="ARBA00002824"/>
    </source>
</evidence>
<keyword evidence="12" id="KW-0456">Lyase</keyword>
<keyword evidence="9" id="KW-0663">Pyridoxal phosphate</keyword>
<evidence type="ECO:0000256" key="5">
    <source>
        <dbReference type="ARBA" id="ARBA00012239"/>
    </source>
</evidence>
<comment type="function">
    <text evidence="3">Catalyzes the removal of elemental sulfur atoms from cysteine to produce alanine. Seems to participate in the biosynthesis of the nitrogenase metalloclusters by providing the inorganic sulfur required for the Fe-S core formation.</text>
</comment>
<evidence type="ECO:0000256" key="6">
    <source>
        <dbReference type="ARBA" id="ARBA00013558"/>
    </source>
</evidence>
<comment type="cofactor">
    <cofactor evidence="1">
        <name>pyridoxal 5'-phosphate</name>
        <dbReference type="ChEBI" id="CHEBI:597326"/>
    </cofactor>
</comment>
<dbReference type="GO" id="GO:0006534">
    <property type="term" value="P:cysteine metabolic process"/>
    <property type="evidence" value="ECO:0007669"/>
    <property type="project" value="InterPro"/>
</dbReference>
<dbReference type="PANTHER" id="PTHR43586">
    <property type="entry name" value="CYSTEINE DESULFURASE"/>
    <property type="match status" value="1"/>
</dbReference>
<keyword evidence="8" id="KW-0808">Transferase</keyword>
<dbReference type="Proteomes" id="UP000199415">
    <property type="component" value="Unassembled WGS sequence"/>
</dbReference>
<feature type="domain" description="Aminotransferase class V" evidence="11">
    <location>
        <begin position="45"/>
        <end position="413"/>
    </location>
</feature>
<dbReference type="Pfam" id="PF00266">
    <property type="entry name" value="Aminotran_5"/>
    <property type="match status" value="1"/>
</dbReference>
<dbReference type="PIRSF" id="PIRSF005572">
    <property type="entry name" value="NifS"/>
    <property type="match status" value="1"/>
</dbReference>
<evidence type="ECO:0000256" key="8">
    <source>
        <dbReference type="ARBA" id="ARBA00022679"/>
    </source>
</evidence>
<evidence type="ECO:0000259" key="11">
    <source>
        <dbReference type="Pfam" id="PF00266"/>
    </source>
</evidence>
<dbReference type="AlphaFoldDB" id="A0A1G7N498"/>
<gene>
    <name evidence="12" type="ORF">SAMN05216241_10218</name>
</gene>
<proteinExistence type="inferred from homology"/>